<feature type="compositionally biased region" description="Pro residues" evidence="1">
    <location>
        <begin position="159"/>
        <end position="168"/>
    </location>
</feature>
<feature type="region of interest" description="Disordered" evidence="1">
    <location>
        <begin position="116"/>
        <end position="140"/>
    </location>
</feature>
<name>A0A655ALF0_MYCTX</name>
<protein>
    <submittedName>
        <fullName evidence="2">Uncharacterized protein</fullName>
    </submittedName>
</protein>
<dbReference type="AlphaFoldDB" id="A0A655ALF0"/>
<organism evidence="2 3">
    <name type="scientific">Mycobacterium tuberculosis</name>
    <dbReference type="NCBI Taxonomy" id="1773"/>
    <lineage>
        <taxon>Bacteria</taxon>
        <taxon>Bacillati</taxon>
        <taxon>Actinomycetota</taxon>
        <taxon>Actinomycetes</taxon>
        <taxon>Mycobacteriales</taxon>
        <taxon>Mycobacteriaceae</taxon>
        <taxon>Mycobacterium</taxon>
        <taxon>Mycobacterium tuberculosis complex</taxon>
    </lineage>
</organism>
<evidence type="ECO:0000256" key="1">
    <source>
        <dbReference type="SAM" id="MobiDB-lite"/>
    </source>
</evidence>
<evidence type="ECO:0000313" key="3">
    <source>
        <dbReference type="Proteomes" id="UP000049023"/>
    </source>
</evidence>
<evidence type="ECO:0000313" key="2">
    <source>
        <dbReference type="EMBL" id="CKT57306.1"/>
    </source>
</evidence>
<feature type="region of interest" description="Disordered" evidence="1">
    <location>
        <begin position="152"/>
        <end position="263"/>
    </location>
</feature>
<feature type="compositionally biased region" description="Gly residues" evidence="1">
    <location>
        <begin position="210"/>
        <end position="226"/>
    </location>
</feature>
<feature type="compositionally biased region" description="Gly residues" evidence="1">
    <location>
        <begin position="235"/>
        <end position="246"/>
    </location>
</feature>
<feature type="compositionally biased region" description="Gly residues" evidence="1">
    <location>
        <begin position="175"/>
        <end position="200"/>
    </location>
</feature>
<proteinExistence type="predicted"/>
<accession>A0A655ALF0</accession>
<sequence>MRNAVPQLVPLRRYLGALDRDHRIIGQHWTTSVGWLQLNVPRRHQGGVEDHRGGIGRHLVLVLVVESHLHFVAGWFDLVDRTDREAHNLDLVSDIQRIGLGEVGDHRVVRQFLIEPHTNNSGGQRQHHHQRSDDNRGPRQLRQPQVADIKDGAQFSLPPVTPLPPVPPGLMNGAGNCGPGPGGAGGPGAAGGGAGPGAGPRGSVRAPGGASCGIGTGVPGTFGGTSPGRPAIGRPGAGGGPSGFGGDVATSSGAGKSGPPNGP</sequence>
<gene>
    <name evidence="2" type="ORF">ERS027661_04532</name>
</gene>
<dbReference type="EMBL" id="CNFU01001595">
    <property type="protein sequence ID" value="CKT57306.1"/>
    <property type="molecule type" value="Genomic_DNA"/>
</dbReference>
<reference evidence="2 3" key="1">
    <citation type="submission" date="2015-03" db="EMBL/GenBank/DDBJ databases">
        <authorList>
            <consortium name="Pathogen Informatics"/>
        </authorList>
    </citation>
    <scope>NUCLEOTIDE SEQUENCE [LARGE SCALE GENOMIC DNA]</scope>
    <source>
        <strain evidence="2 3">Bir 187</strain>
    </source>
</reference>
<dbReference type="Proteomes" id="UP000049023">
    <property type="component" value="Unassembled WGS sequence"/>
</dbReference>